<protein>
    <submittedName>
        <fullName evidence="1">Uncharacterized protein</fullName>
    </submittedName>
</protein>
<evidence type="ECO:0000313" key="1">
    <source>
        <dbReference type="EMBL" id="EFC94558.1"/>
    </source>
</evidence>
<dbReference type="HOGENOM" id="CLU_3281323_0_0_9"/>
<dbReference type="Proteomes" id="UP000004968">
    <property type="component" value="Unassembled WGS sequence"/>
</dbReference>
<accession>D3AUE9</accession>
<comment type="caution">
    <text evidence="1">The sequence shown here is derived from an EMBL/GenBank/DDBJ whole genome shotgun (WGS) entry which is preliminary data.</text>
</comment>
<evidence type="ECO:0000313" key="2">
    <source>
        <dbReference type="Proteomes" id="UP000004968"/>
    </source>
</evidence>
<proteinExistence type="predicted"/>
<dbReference type="EMBL" id="ACIO01001047">
    <property type="protein sequence ID" value="EFC94558.1"/>
    <property type="molecule type" value="Genomic_DNA"/>
</dbReference>
<gene>
    <name evidence="1" type="ORF">CLOSTHATH_07264</name>
</gene>
<organism evidence="1 2">
    <name type="scientific">Hungatella hathewayi DSM 13479</name>
    <dbReference type="NCBI Taxonomy" id="566550"/>
    <lineage>
        <taxon>Bacteria</taxon>
        <taxon>Bacillati</taxon>
        <taxon>Bacillota</taxon>
        <taxon>Clostridia</taxon>
        <taxon>Lachnospirales</taxon>
        <taxon>Lachnospiraceae</taxon>
        <taxon>Hungatella</taxon>
    </lineage>
</organism>
<feature type="non-terminal residue" evidence="1">
    <location>
        <position position="1"/>
    </location>
</feature>
<name>D3AUE9_9FIRM</name>
<dbReference type="AlphaFoldDB" id="D3AUE9"/>
<sequence>TKEVETIEKYLELLKRKSIDFVKLNNLRRLVGNCEISENK</sequence>
<reference evidence="1 2" key="1">
    <citation type="submission" date="2010-01" db="EMBL/GenBank/DDBJ databases">
        <authorList>
            <person name="Weinstock G."/>
            <person name="Sodergren E."/>
            <person name="Clifton S."/>
            <person name="Fulton L."/>
            <person name="Fulton B."/>
            <person name="Courtney L."/>
            <person name="Fronick C."/>
            <person name="Harrison M."/>
            <person name="Strong C."/>
            <person name="Farmer C."/>
            <person name="Delahaunty K."/>
            <person name="Markovic C."/>
            <person name="Hall O."/>
            <person name="Minx P."/>
            <person name="Tomlinson C."/>
            <person name="Mitreva M."/>
            <person name="Nelson J."/>
            <person name="Hou S."/>
            <person name="Wollam A."/>
            <person name="Pepin K.H."/>
            <person name="Johnson M."/>
            <person name="Bhonagiri V."/>
            <person name="Nash W.E."/>
            <person name="Warren W."/>
            <person name="Chinwalla A."/>
            <person name="Mardis E.R."/>
            <person name="Wilson R.K."/>
        </authorList>
    </citation>
    <scope>NUCLEOTIDE SEQUENCE [LARGE SCALE GENOMIC DNA]</scope>
    <source>
        <strain evidence="1 2">DSM 13479</strain>
    </source>
</reference>